<dbReference type="RefSeq" id="XP_025547921.1">
    <property type="nucleotide sequence ID" value="XM_025690495.1"/>
</dbReference>
<keyword evidence="3" id="KW-1185">Reference proteome</keyword>
<evidence type="ECO:0000313" key="2">
    <source>
        <dbReference type="EMBL" id="RAL08767.1"/>
    </source>
</evidence>
<dbReference type="EMBL" id="KZ824310">
    <property type="protein sequence ID" value="RAL08767.1"/>
    <property type="molecule type" value="Genomic_DNA"/>
</dbReference>
<dbReference type="VEuPathDB" id="FungiDB:BO97DRAFT_195415"/>
<proteinExistence type="predicted"/>
<feature type="coiled-coil region" evidence="1">
    <location>
        <begin position="270"/>
        <end position="297"/>
    </location>
</feature>
<gene>
    <name evidence="2" type="ORF">BO97DRAFT_195415</name>
</gene>
<evidence type="ECO:0000313" key="3">
    <source>
        <dbReference type="Proteomes" id="UP000248961"/>
    </source>
</evidence>
<name>A0A395HLN2_ASPHC</name>
<protein>
    <submittedName>
        <fullName evidence="2">Uncharacterized protein</fullName>
    </submittedName>
</protein>
<evidence type="ECO:0000256" key="1">
    <source>
        <dbReference type="SAM" id="Coils"/>
    </source>
</evidence>
<organism evidence="2 3">
    <name type="scientific">Aspergillus homomorphus (strain CBS 101889)</name>
    <dbReference type="NCBI Taxonomy" id="1450537"/>
    <lineage>
        <taxon>Eukaryota</taxon>
        <taxon>Fungi</taxon>
        <taxon>Dikarya</taxon>
        <taxon>Ascomycota</taxon>
        <taxon>Pezizomycotina</taxon>
        <taxon>Eurotiomycetes</taxon>
        <taxon>Eurotiomycetidae</taxon>
        <taxon>Eurotiales</taxon>
        <taxon>Aspergillaceae</taxon>
        <taxon>Aspergillus</taxon>
        <taxon>Aspergillus subgen. Circumdati</taxon>
    </lineage>
</organism>
<keyword evidence="1" id="KW-0175">Coiled coil</keyword>
<dbReference type="GeneID" id="37194784"/>
<accession>A0A395HLN2</accession>
<sequence length="340" mass="37544">MAEAPSASELRTDEGPLPRLLAQQIQCRQPLILPWHRYKTVRLGTLFHTSRHNTPDPWANSNTEDSPFDLLDLARVPKRVDREIGGRASYQSHHTATTAETRDHLALGFTAGVGLPFLAEVSVKGTYDSDVQNNEDADKTSLHSSIRAGTVMLARQPNLTMEAAMTLKYGGGLHRFKERYGDYYLAAYRFGGDTALLISGSTSQTAEKENVGITVTVDVLLVETSETWNSAMQKFSNCSSLRLIGYDTLDARSWNCATANREGPGGDAFQAQAEELITRAQALADRVEERLDELDVLDGDELDFAKCDELTAASLVVELILLPVGNLREVMRWKLNDDAL</sequence>
<dbReference type="AlphaFoldDB" id="A0A395HLN2"/>
<reference evidence="2 3" key="1">
    <citation type="submission" date="2018-02" db="EMBL/GenBank/DDBJ databases">
        <title>The genomes of Aspergillus section Nigri reveals drivers in fungal speciation.</title>
        <authorList>
            <consortium name="DOE Joint Genome Institute"/>
            <person name="Vesth T.C."/>
            <person name="Nybo J."/>
            <person name="Theobald S."/>
            <person name="Brandl J."/>
            <person name="Frisvad J.C."/>
            <person name="Nielsen K.F."/>
            <person name="Lyhne E.K."/>
            <person name="Kogle M.E."/>
            <person name="Kuo A."/>
            <person name="Riley R."/>
            <person name="Clum A."/>
            <person name="Nolan M."/>
            <person name="Lipzen A."/>
            <person name="Salamov A."/>
            <person name="Henrissat B."/>
            <person name="Wiebenga A."/>
            <person name="De vries R.P."/>
            <person name="Grigoriev I.V."/>
            <person name="Mortensen U.H."/>
            <person name="Andersen M.R."/>
            <person name="Baker S.E."/>
        </authorList>
    </citation>
    <scope>NUCLEOTIDE SEQUENCE [LARGE SCALE GENOMIC DNA]</scope>
    <source>
        <strain evidence="2 3">CBS 101889</strain>
    </source>
</reference>
<dbReference type="Proteomes" id="UP000248961">
    <property type="component" value="Unassembled WGS sequence"/>
</dbReference>
<dbReference type="OrthoDB" id="4457531at2759"/>